<feature type="compositionally biased region" description="Polar residues" evidence="1">
    <location>
        <begin position="114"/>
        <end position="127"/>
    </location>
</feature>
<gene>
    <name evidence="2" type="ORF">CDO52_20240</name>
</gene>
<dbReference type="KEGG" id="ngv:CDO52_20240"/>
<feature type="region of interest" description="Disordered" evidence="1">
    <location>
        <begin position="79"/>
        <end position="259"/>
    </location>
</feature>
<name>A0A223S9L7_9ACTN</name>
<dbReference type="OrthoDB" id="3483857at2"/>
<sequence>MTDPYDEGIDERLSAILRAEADSVMPSPEGLEKIRARTEQRRVWSTFGLPWIRPVLAVGAAALIAGSVLIGTPQVRDQLLPSSLTSPTGPSDITRERDSGDRAAGELDGPVASDSGTRGQNPEQSPSPTDPEAGDASPGDGASGDGAATAAACPPGRTPSGRPSKEADKGDGSDDTDGGQASGGDHDGTDCVPTQDPENPDDTGGNDPDGTDTGGDNGDQGSGGEDGTDGATPSPGTNTGDTNDASGETPVPATGTPEM</sequence>
<protein>
    <submittedName>
        <fullName evidence="2">Uncharacterized protein</fullName>
    </submittedName>
</protein>
<accession>A0A223S9L7</accession>
<feature type="compositionally biased region" description="Basic and acidic residues" evidence="1">
    <location>
        <begin position="93"/>
        <end position="105"/>
    </location>
</feature>
<dbReference type="Proteomes" id="UP000215005">
    <property type="component" value="Chromosome"/>
</dbReference>
<proteinExistence type="predicted"/>
<evidence type="ECO:0000256" key="1">
    <source>
        <dbReference type="SAM" id="MobiDB-lite"/>
    </source>
</evidence>
<dbReference type="EMBL" id="CP022753">
    <property type="protein sequence ID" value="ASU84817.1"/>
    <property type="molecule type" value="Genomic_DNA"/>
</dbReference>
<keyword evidence="3" id="KW-1185">Reference proteome</keyword>
<feature type="compositionally biased region" description="Low complexity" evidence="1">
    <location>
        <begin position="130"/>
        <end position="155"/>
    </location>
</feature>
<feature type="compositionally biased region" description="Basic and acidic residues" evidence="1">
    <location>
        <begin position="163"/>
        <end position="172"/>
    </location>
</feature>
<dbReference type="AlphaFoldDB" id="A0A223S9L7"/>
<reference evidence="2 3" key="1">
    <citation type="submission" date="2017-08" db="EMBL/GenBank/DDBJ databases">
        <title>The complete genome sequence of Nocardiopsis gilva YIM 90087.</title>
        <authorList>
            <person name="Yin M."/>
            <person name="Tang S."/>
        </authorList>
    </citation>
    <scope>NUCLEOTIDE SEQUENCE [LARGE SCALE GENOMIC DNA]</scope>
    <source>
        <strain evidence="2 3">YIM 90087</strain>
    </source>
</reference>
<feature type="compositionally biased region" description="Low complexity" evidence="1">
    <location>
        <begin position="79"/>
        <end position="91"/>
    </location>
</feature>
<feature type="compositionally biased region" description="Polar residues" evidence="1">
    <location>
        <begin position="234"/>
        <end position="246"/>
    </location>
</feature>
<evidence type="ECO:0000313" key="3">
    <source>
        <dbReference type="Proteomes" id="UP000215005"/>
    </source>
</evidence>
<feature type="compositionally biased region" description="Gly residues" evidence="1">
    <location>
        <begin position="212"/>
        <end position="225"/>
    </location>
</feature>
<dbReference type="RefSeq" id="WP_094932615.1">
    <property type="nucleotide sequence ID" value="NZ_CP022753.1"/>
</dbReference>
<evidence type="ECO:0000313" key="2">
    <source>
        <dbReference type="EMBL" id="ASU84817.1"/>
    </source>
</evidence>
<organism evidence="2 3">
    <name type="scientific">Nocardiopsis gilva YIM 90087</name>
    <dbReference type="NCBI Taxonomy" id="1235441"/>
    <lineage>
        <taxon>Bacteria</taxon>
        <taxon>Bacillati</taxon>
        <taxon>Actinomycetota</taxon>
        <taxon>Actinomycetes</taxon>
        <taxon>Streptosporangiales</taxon>
        <taxon>Nocardiopsidaceae</taxon>
        <taxon>Nocardiopsis</taxon>
    </lineage>
</organism>